<dbReference type="Proteomes" id="UP001050975">
    <property type="component" value="Unassembled WGS sequence"/>
</dbReference>
<name>A0AAV3XQY5_9CYAN</name>
<dbReference type="EMBL" id="BLAY01000178">
    <property type="protein sequence ID" value="GET42715.1"/>
    <property type="molecule type" value="Genomic_DNA"/>
</dbReference>
<accession>A0AAV3XQY5</accession>
<dbReference type="Pfam" id="PF10722">
    <property type="entry name" value="YbjN"/>
    <property type="match status" value="1"/>
</dbReference>
<gene>
    <name evidence="1" type="ORF">MiSe_75330</name>
</gene>
<comment type="caution">
    <text evidence="1">The sequence shown here is derived from an EMBL/GenBank/DDBJ whole genome shotgun (WGS) entry which is preliminary data.</text>
</comment>
<protein>
    <recommendedName>
        <fullName evidence="3">YbjN domain-containing protein</fullName>
    </recommendedName>
</protein>
<sequence>MLLKLTHVVMVIIGKRPPNFYKKYLKKMEIKTEHSPLNNLLTLWHRTSFPLKVLLVDLALIKLDNEVIECHLTLLVNSETYQRIDTEALFNLKPEVRSPLTGGNFLPSQDIEIEISLQPNLLPQEIEQALNAAEAANYILNLSGDKSEPLLFEDNWLALSVRQQQPSGEIGYRTMWANITPSAFAPAATSTLSEQIFQATVNFANQWTNSNFSSSQDNITQAVELLTQTLGQVSENIASTTQKTFLDARAPQSNTQQILEDTISSPVQDSTRDGLIFAAMLNFFKQDNWPFIQIEGETALETAFTGKNGSWDCYAQAIEEEHLFIFYSICPVLAPESKRLAITELIAKANFNILVGNFDIDATDGEIRYKTSIDIEGDRISFNLLKNVVYTNVMMMDRYLPEIVSIIDGSVEQEQAIAAIESPPENLPPSDLNSESTSVTLRLSDRSIQPSSQIDNSVNISPELQANQDSESPKHIGELLYLLTPEELAEFDKFIQMKRGNQPFVARTILRKLEKQILAKLNADGAPVFAVVKTFFEQNKTAFKTAKLMGRYWGLFELSRQLIEQSKTNNNSSNPSIKEVKATVLVVEKISDNIKATIEQLATSYVDAKLDIECLIEIEQIREELAYCQEKLKNHL</sequence>
<reference evidence="1" key="1">
    <citation type="submission" date="2019-10" db="EMBL/GenBank/DDBJ databases">
        <title>Draft genome sequece of Microseira wollei NIES-4236.</title>
        <authorList>
            <person name="Yamaguchi H."/>
            <person name="Suzuki S."/>
            <person name="Kawachi M."/>
        </authorList>
    </citation>
    <scope>NUCLEOTIDE SEQUENCE</scope>
    <source>
        <strain evidence="1">NIES-4236</strain>
    </source>
</reference>
<evidence type="ECO:0008006" key="3">
    <source>
        <dbReference type="Google" id="ProtNLM"/>
    </source>
</evidence>
<dbReference type="AlphaFoldDB" id="A0AAV3XQY5"/>
<keyword evidence="2" id="KW-1185">Reference proteome</keyword>
<dbReference type="RefSeq" id="WP_226590678.1">
    <property type="nucleotide sequence ID" value="NZ_BLAY01000178.1"/>
</dbReference>
<proteinExistence type="predicted"/>
<evidence type="ECO:0000313" key="2">
    <source>
        <dbReference type="Proteomes" id="UP001050975"/>
    </source>
</evidence>
<dbReference type="CDD" id="cd17033">
    <property type="entry name" value="DR1245-like"/>
    <property type="match status" value="1"/>
</dbReference>
<evidence type="ECO:0000313" key="1">
    <source>
        <dbReference type="EMBL" id="GET42715.1"/>
    </source>
</evidence>
<dbReference type="InterPro" id="IPR019660">
    <property type="entry name" value="Put_sensory_transdc_reg_YbjN"/>
</dbReference>
<organism evidence="1 2">
    <name type="scientific">Microseira wollei NIES-4236</name>
    <dbReference type="NCBI Taxonomy" id="2530354"/>
    <lineage>
        <taxon>Bacteria</taxon>
        <taxon>Bacillati</taxon>
        <taxon>Cyanobacteriota</taxon>
        <taxon>Cyanophyceae</taxon>
        <taxon>Oscillatoriophycideae</taxon>
        <taxon>Aerosakkonematales</taxon>
        <taxon>Aerosakkonemataceae</taxon>
        <taxon>Microseira</taxon>
    </lineage>
</organism>